<dbReference type="RefSeq" id="WP_149114088.1">
    <property type="nucleotide sequence ID" value="NZ_CP042425.1"/>
</dbReference>
<feature type="transmembrane region" description="Helical" evidence="1">
    <location>
        <begin position="37"/>
        <end position="60"/>
    </location>
</feature>
<dbReference type="OrthoDB" id="9781333at2"/>
<keyword evidence="1" id="KW-0812">Transmembrane</keyword>
<accession>A0A5C1ANY4</accession>
<dbReference type="SMART" id="SM00327">
    <property type="entry name" value="VWA"/>
    <property type="match status" value="1"/>
</dbReference>
<evidence type="ECO:0000313" key="4">
    <source>
        <dbReference type="Proteomes" id="UP000324974"/>
    </source>
</evidence>
<dbReference type="CDD" id="cd00198">
    <property type="entry name" value="vWFA"/>
    <property type="match status" value="1"/>
</dbReference>
<dbReference type="PANTHER" id="PTHR37947">
    <property type="entry name" value="BLL2462 PROTEIN"/>
    <property type="match status" value="1"/>
</dbReference>
<proteinExistence type="predicted"/>
<dbReference type="SUPFAM" id="SSF52317">
    <property type="entry name" value="Class I glutamine amidotransferase-like"/>
    <property type="match status" value="1"/>
</dbReference>
<dbReference type="InterPro" id="IPR002035">
    <property type="entry name" value="VWF_A"/>
</dbReference>
<dbReference type="SUPFAM" id="SSF53300">
    <property type="entry name" value="vWA-like"/>
    <property type="match status" value="2"/>
</dbReference>
<keyword evidence="1" id="KW-1133">Transmembrane helix</keyword>
<dbReference type="PANTHER" id="PTHR37947:SF2">
    <property type="entry name" value="VON WILLEBRAND FACTOR TYPE A"/>
    <property type="match status" value="1"/>
</dbReference>
<name>A0A5C1ANY4_9BACT</name>
<evidence type="ECO:0000256" key="1">
    <source>
        <dbReference type="SAM" id="Phobius"/>
    </source>
</evidence>
<organism evidence="3 4">
    <name type="scientific">Limnoglobus roseus</name>
    <dbReference type="NCBI Taxonomy" id="2598579"/>
    <lineage>
        <taxon>Bacteria</taxon>
        <taxon>Pseudomonadati</taxon>
        <taxon>Planctomycetota</taxon>
        <taxon>Planctomycetia</taxon>
        <taxon>Gemmatales</taxon>
        <taxon>Gemmataceae</taxon>
        <taxon>Limnoglobus</taxon>
    </lineage>
</organism>
<dbReference type="EMBL" id="CP042425">
    <property type="protein sequence ID" value="QEL19726.1"/>
    <property type="molecule type" value="Genomic_DNA"/>
</dbReference>
<dbReference type="InterPro" id="IPR036465">
    <property type="entry name" value="vWFA_dom_sf"/>
</dbReference>
<keyword evidence="4" id="KW-1185">Reference proteome</keyword>
<dbReference type="Gene3D" id="3.40.50.880">
    <property type="match status" value="2"/>
</dbReference>
<dbReference type="KEGG" id="lrs:PX52LOC_06805"/>
<dbReference type="Pfam" id="PF00092">
    <property type="entry name" value="VWA"/>
    <property type="match status" value="1"/>
</dbReference>
<dbReference type="PROSITE" id="PS50234">
    <property type="entry name" value="VWFA"/>
    <property type="match status" value="1"/>
</dbReference>
<gene>
    <name evidence="3" type="ORF">PX52LOC_06805</name>
</gene>
<evidence type="ECO:0000313" key="3">
    <source>
        <dbReference type="EMBL" id="QEL19726.1"/>
    </source>
</evidence>
<dbReference type="InterPro" id="IPR029062">
    <property type="entry name" value="Class_I_gatase-like"/>
</dbReference>
<keyword evidence="1" id="KW-0472">Membrane</keyword>
<dbReference type="Proteomes" id="UP000324974">
    <property type="component" value="Chromosome"/>
</dbReference>
<feature type="domain" description="VWFA" evidence="2">
    <location>
        <begin position="399"/>
        <end position="564"/>
    </location>
</feature>
<feature type="transmembrane region" description="Helical" evidence="1">
    <location>
        <begin position="6"/>
        <end position="25"/>
    </location>
</feature>
<reference evidence="4" key="1">
    <citation type="submission" date="2019-08" db="EMBL/GenBank/DDBJ databases">
        <title>Limnoglobus roseus gen. nov., sp. nov., a novel freshwater planctomycete with a giant genome from the family Gemmataceae.</title>
        <authorList>
            <person name="Kulichevskaya I.S."/>
            <person name="Naumoff D.G."/>
            <person name="Miroshnikov K."/>
            <person name="Ivanova A."/>
            <person name="Philippov D.A."/>
            <person name="Hakobyan A."/>
            <person name="Rijpstra I.C."/>
            <person name="Sinninghe Damste J.S."/>
            <person name="Liesack W."/>
            <person name="Dedysh S.N."/>
        </authorList>
    </citation>
    <scope>NUCLEOTIDE SEQUENCE [LARGE SCALE GENOMIC DNA]</scope>
    <source>
        <strain evidence="4">PX52</strain>
    </source>
</reference>
<dbReference type="AlphaFoldDB" id="A0A5C1ANY4"/>
<dbReference type="Gene3D" id="3.40.50.410">
    <property type="entry name" value="von Willebrand factor, type A domain"/>
    <property type="match status" value="1"/>
</dbReference>
<protein>
    <submittedName>
        <fullName evidence="3">VWA domain-containing protein</fullName>
    </submittedName>
</protein>
<sequence>MPLELTQPWYLLGLLALPVLVWYYVRGLTDFARWQRVASLAARGLVVGLLVLALCGLTLIRPGHEQFVVFAIDESLSVGEQNKAIVDDFLTKATAAAGGNKYAFIRFGAEPGAIVADRSLASVINAKGTNIAAALEVSTAGIPPSYVPKIVVLSDGNQTAGDAIRAALRGGVPISTVPLLTSTEPEVQVSNVSVPAQVREGEPFNMEITIDSNHDDEGEITVYDKVGQISSQKFKVKKGENKFTLRPKAVSARSMEYTVRVTGFKDKLLDNNTAKALVYTNGKPRVLLVDSDMKQSKDLADALEQEGIKVDLRPTQGIPESLSDLQNYELIAFANVPATSMSTRQMNLVRTYVQELGGGLLMIGGDQSFGLGGYYKTTIEEILPVRSDFEKEKEKPSIAMVLVIDKSGSMGGQKMEMAKDAAKAAVELLGPRDKVGVIAFDGDLFWIADIQPAANKAQILDKISAIEAGGGTTMGPPMEAAFEALQQTQSKLKHVIVLTDGVSEPADFEGIATNMVQSKMTCSTVAVGDDCDFKLLENIAKIGNGRYYHSEDPANIPQIFAKETVTASKSAINEVPFTPIIQRSSAVLADLNIENVSPLFGYVTTRPKPTSEVILATDKGDPLLSWWRYGLGMSVAFTSDAKGRWAAEWVSQPLFGKFWAQVIRNAMRKSDAKGVFVQMTQKDGKATVTLDAVKIDGNYLNEATTALTVLEPQGGEKKLTMTQTAPGRYVGEFPIDKTGTYHVQMNQDAKGQQATQQSRGLVVNYDDELRIRPTDEKLLEAVAKVSGGTFKPEPEAVFAPDERTATRPLPLWPYLLMAAMLVFLADVALRRIDFDLVLGRAKPPMKMVMAKR</sequence>
<evidence type="ECO:0000259" key="2">
    <source>
        <dbReference type="PROSITE" id="PS50234"/>
    </source>
</evidence>